<protein>
    <submittedName>
        <fullName evidence="2">HEAT repeat domain-containing protein</fullName>
    </submittedName>
</protein>
<dbReference type="RefSeq" id="WP_368505011.1">
    <property type="nucleotide sequence ID" value="NZ_CP162551.1"/>
</dbReference>
<keyword evidence="1" id="KW-0812">Transmembrane</keyword>
<dbReference type="Gene3D" id="1.25.10.10">
    <property type="entry name" value="Leucine-rich Repeat Variant"/>
    <property type="match status" value="1"/>
</dbReference>
<name>A0AB39BV44_9BACI</name>
<dbReference type="SUPFAM" id="SSF48371">
    <property type="entry name" value="ARM repeat"/>
    <property type="match status" value="1"/>
</dbReference>
<dbReference type="AlphaFoldDB" id="A0AB39BV44"/>
<keyword evidence="1" id="KW-1133">Transmembrane helix</keyword>
<proteinExistence type="predicted"/>
<dbReference type="InterPro" id="IPR011989">
    <property type="entry name" value="ARM-like"/>
</dbReference>
<dbReference type="Pfam" id="PF13646">
    <property type="entry name" value="HEAT_2"/>
    <property type="match status" value="1"/>
</dbReference>
<evidence type="ECO:0000313" key="2">
    <source>
        <dbReference type="EMBL" id="XDI37682.1"/>
    </source>
</evidence>
<dbReference type="EMBL" id="CP162551">
    <property type="protein sequence ID" value="XDI37682.1"/>
    <property type="molecule type" value="Genomic_DNA"/>
</dbReference>
<keyword evidence="1" id="KW-0472">Membrane</keyword>
<organism evidence="2">
    <name type="scientific">Alkalihalophilus sp. As8PL</name>
    <dbReference type="NCBI Taxonomy" id="3237103"/>
    <lineage>
        <taxon>Bacteria</taxon>
        <taxon>Bacillati</taxon>
        <taxon>Bacillota</taxon>
        <taxon>Bacilli</taxon>
        <taxon>Bacillales</taxon>
        <taxon>Bacillaceae</taxon>
        <taxon>Alkalihalophilus</taxon>
    </lineage>
</organism>
<reference evidence="2" key="1">
    <citation type="submission" date="2024-07" db="EMBL/GenBank/DDBJ databases">
        <title>Identification and characteristics of an arsenic-resistant bacterial isolate, which belongs to a novel species.</title>
        <authorList>
            <person name="Juszczyk A."/>
            <person name="Kowalczyk A."/>
            <person name="Was K."/>
            <person name="Kosowicz W."/>
            <person name="Budzyn A."/>
            <person name="Latowski D."/>
        </authorList>
    </citation>
    <scope>NUCLEOTIDE SEQUENCE</scope>
    <source>
        <strain evidence="2">As8PL</strain>
    </source>
</reference>
<accession>A0AB39BV44</accession>
<gene>
    <name evidence="2" type="ORF">AB3N04_05015</name>
</gene>
<dbReference type="InterPro" id="IPR016024">
    <property type="entry name" value="ARM-type_fold"/>
</dbReference>
<evidence type="ECO:0000256" key="1">
    <source>
        <dbReference type="SAM" id="Phobius"/>
    </source>
</evidence>
<sequence length="350" mass="41424">MSDMIQLLILIIIGLGSALSIILIYLLVNRLIEKRKLKRLDNYYKEYSMQLYRYLVQNEALPNGLRATSPLKVKAIEYMLSTYINHIHDQGAWLRISQYADDQLAPYYQKALKSRKWSRRMNALYRMVDYRMESLIGIVDQMIQTRKRYSQEEYFQMYKLLASVNHPNVIKYLIEQHAGLSENEYRTILTEIDSELFKEILCEYERLPPIMKSAVIDVIGMKNRVEYIELLEKWLGEGEQEIRIRIMKAVCKIGYVHHFEHYIPFIESTHWEERMLMARLLGVIYVPEVNIYLRPLMNDSSWWVRQQAARSLIQTRGGKEVLEEIISSGEDRYAIDIAGESLRSVRKKHG</sequence>
<feature type="transmembrane region" description="Helical" evidence="1">
    <location>
        <begin position="6"/>
        <end position="28"/>
    </location>
</feature>